<protein>
    <submittedName>
        <fullName evidence="1">Uncharacterized protein</fullName>
    </submittedName>
</protein>
<gene>
    <name evidence="1" type="ORF">BJY17_001661</name>
</gene>
<reference evidence="1 2" key="1">
    <citation type="submission" date="2020-07" db="EMBL/GenBank/DDBJ databases">
        <title>Sequencing the genomes of 1000 actinobacteria strains.</title>
        <authorList>
            <person name="Klenk H.-P."/>
        </authorList>
    </citation>
    <scope>NUCLEOTIDE SEQUENCE [LARGE SCALE GENOMIC DNA]</scope>
    <source>
        <strain evidence="1 2">DSM 8598</strain>
    </source>
</reference>
<evidence type="ECO:0000313" key="2">
    <source>
        <dbReference type="Proteomes" id="UP000549066"/>
    </source>
</evidence>
<sequence>MLVVRWFRSPSPIPLKSEVVRHAEAGVQNTKGQL</sequence>
<comment type="caution">
    <text evidence="1">The sequence shown here is derived from an EMBL/GenBank/DDBJ whole genome shotgun (WGS) entry which is preliminary data.</text>
</comment>
<organism evidence="1 2">
    <name type="scientific">Agromyces hippuratus</name>
    <dbReference type="NCBI Taxonomy" id="286438"/>
    <lineage>
        <taxon>Bacteria</taxon>
        <taxon>Bacillati</taxon>
        <taxon>Actinomycetota</taxon>
        <taxon>Actinomycetes</taxon>
        <taxon>Micrococcales</taxon>
        <taxon>Microbacteriaceae</taxon>
        <taxon>Agromyces</taxon>
    </lineage>
</organism>
<evidence type="ECO:0000313" key="1">
    <source>
        <dbReference type="EMBL" id="NYG20914.1"/>
    </source>
</evidence>
<dbReference type="AlphaFoldDB" id="A0A852X0L1"/>
<keyword evidence="2" id="KW-1185">Reference proteome</keyword>
<proteinExistence type="predicted"/>
<dbReference type="Proteomes" id="UP000549066">
    <property type="component" value="Unassembled WGS sequence"/>
</dbReference>
<name>A0A852X0L1_9MICO</name>
<dbReference type="EMBL" id="JACCFI010000001">
    <property type="protein sequence ID" value="NYG20914.1"/>
    <property type="molecule type" value="Genomic_DNA"/>
</dbReference>
<accession>A0A852X0L1</accession>